<feature type="non-terminal residue" evidence="9">
    <location>
        <position position="1"/>
    </location>
</feature>
<gene>
    <name evidence="9" type="primary">ALG1</name>
</gene>
<evidence type="ECO:0000256" key="7">
    <source>
        <dbReference type="ARBA" id="ARBA00022989"/>
    </source>
</evidence>
<keyword evidence="5" id="KW-0812">Transmembrane</keyword>
<dbReference type="PANTHER" id="PTHR13036">
    <property type="entry name" value="BETA1,4 MANNOSYLTRANSFERASE"/>
    <property type="match status" value="1"/>
</dbReference>
<organism evidence="9">
    <name type="scientific">Nothobranchius kadleci</name>
    <name type="common">African annual killifish</name>
    <dbReference type="NCBI Taxonomy" id="1051664"/>
    <lineage>
        <taxon>Eukaryota</taxon>
        <taxon>Metazoa</taxon>
        <taxon>Chordata</taxon>
        <taxon>Craniata</taxon>
        <taxon>Vertebrata</taxon>
        <taxon>Euteleostomi</taxon>
        <taxon>Actinopterygii</taxon>
        <taxon>Neopterygii</taxon>
        <taxon>Teleostei</taxon>
        <taxon>Neoteleostei</taxon>
        <taxon>Acanthomorphata</taxon>
        <taxon>Ovalentaria</taxon>
        <taxon>Atherinomorphae</taxon>
        <taxon>Cyprinodontiformes</taxon>
        <taxon>Nothobranchiidae</taxon>
        <taxon>Nothobranchius</taxon>
    </lineage>
</organism>
<evidence type="ECO:0000256" key="4">
    <source>
        <dbReference type="ARBA" id="ARBA00022679"/>
    </source>
</evidence>
<feature type="non-terminal residue" evidence="9">
    <location>
        <position position="207"/>
    </location>
</feature>
<evidence type="ECO:0000256" key="5">
    <source>
        <dbReference type="ARBA" id="ARBA00022692"/>
    </source>
</evidence>
<sequence length="207" mass="23104">VCFVARFTFIWFLLERFSFNVSFVLVDFCSAVFFSVTETRSSDLFSEDEDFSILLKALEGLTAFSLTPNHVSSVPTADLFVLSRIRRLHQRRVFVAVVGLCDHRCKKMSRTDFVSSETATDILLNRNKSSVFAGSSDLGVCLHKSSSGLDLPMKVVDMFGCCLPVCAISFNRCSADVTFLSSLPELVKHDENGLIFRDSAELAEQLK</sequence>
<comment type="pathway">
    <text evidence="2">Protein modification; protein glycosylation.</text>
</comment>
<evidence type="ECO:0000256" key="1">
    <source>
        <dbReference type="ARBA" id="ARBA00004389"/>
    </source>
</evidence>
<evidence type="ECO:0000256" key="3">
    <source>
        <dbReference type="ARBA" id="ARBA00022676"/>
    </source>
</evidence>
<keyword evidence="6" id="KW-0256">Endoplasmic reticulum</keyword>
<reference evidence="9" key="1">
    <citation type="submission" date="2016-05" db="EMBL/GenBank/DDBJ databases">
        <authorList>
            <person name="Lavstsen T."/>
            <person name="Jespersen J.S."/>
        </authorList>
    </citation>
    <scope>NUCLEOTIDE SEQUENCE</scope>
    <source>
        <tissue evidence="9">Brain</tissue>
    </source>
</reference>
<evidence type="ECO:0000256" key="6">
    <source>
        <dbReference type="ARBA" id="ARBA00022824"/>
    </source>
</evidence>
<accession>A0A1A8D0B4</accession>
<reference evidence="9" key="2">
    <citation type="submission" date="2016-06" db="EMBL/GenBank/DDBJ databases">
        <title>The genome of a short-lived fish provides insights into sex chromosome evolution and the genetic control of aging.</title>
        <authorList>
            <person name="Reichwald K."/>
            <person name="Felder M."/>
            <person name="Petzold A."/>
            <person name="Koch P."/>
            <person name="Groth M."/>
            <person name="Platzer M."/>
        </authorList>
    </citation>
    <scope>NUCLEOTIDE SEQUENCE</scope>
    <source>
        <tissue evidence="9">Brain</tissue>
    </source>
</reference>
<dbReference type="EMBL" id="HADZ01020777">
    <property type="protein sequence ID" value="SBP84718.1"/>
    <property type="molecule type" value="Transcribed_RNA"/>
</dbReference>
<dbReference type="PANTHER" id="PTHR13036:SF0">
    <property type="entry name" value="CHITOBIOSYLDIPHOSPHODOLICHOL BETA-MANNOSYLTRANSFERASE"/>
    <property type="match status" value="1"/>
</dbReference>
<dbReference type="InterPro" id="IPR026051">
    <property type="entry name" value="ALG1-like"/>
</dbReference>
<dbReference type="GO" id="GO:0000030">
    <property type="term" value="F:mannosyltransferase activity"/>
    <property type="evidence" value="ECO:0007669"/>
    <property type="project" value="InterPro"/>
</dbReference>
<comment type="subcellular location">
    <subcellularLocation>
        <location evidence="1">Endoplasmic reticulum membrane</location>
        <topology evidence="1">Single-pass membrane protein</topology>
    </subcellularLocation>
</comment>
<evidence type="ECO:0000256" key="8">
    <source>
        <dbReference type="ARBA" id="ARBA00023136"/>
    </source>
</evidence>
<dbReference type="GO" id="GO:0005789">
    <property type="term" value="C:endoplasmic reticulum membrane"/>
    <property type="evidence" value="ECO:0007669"/>
    <property type="project" value="UniProtKB-SubCell"/>
</dbReference>
<proteinExistence type="predicted"/>
<evidence type="ECO:0000256" key="2">
    <source>
        <dbReference type="ARBA" id="ARBA00004922"/>
    </source>
</evidence>
<evidence type="ECO:0000313" key="9">
    <source>
        <dbReference type="EMBL" id="SBP84718.1"/>
    </source>
</evidence>
<protein>
    <submittedName>
        <fullName evidence="9">Asparagine-linked glycosylation 1 homolog (Yeast, beta-1,4-mannosyltransferase)</fullName>
    </submittedName>
</protein>
<keyword evidence="4 9" id="KW-0808">Transferase</keyword>
<dbReference type="AlphaFoldDB" id="A0A1A8D0B4"/>
<keyword evidence="3 9" id="KW-0328">Glycosyltransferase</keyword>
<keyword evidence="8" id="KW-0472">Membrane</keyword>
<keyword evidence="7" id="KW-1133">Transmembrane helix</keyword>
<name>A0A1A8D0B4_NOTKA</name>